<dbReference type="GO" id="GO:0005634">
    <property type="term" value="C:nucleus"/>
    <property type="evidence" value="ECO:0007669"/>
    <property type="project" value="TreeGrafter"/>
</dbReference>
<dbReference type="HOGENOM" id="CLU_627355_0_0_1"/>
<evidence type="ECO:0000313" key="6">
    <source>
        <dbReference type="Proteomes" id="UP000008068"/>
    </source>
</evidence>
<dbReference type="InterPro" id="IPR025662">
    <property type="entry name" value="Sigma_54_int_dom_ATP-bd_1"/>
</dbReference>
<dbReference type="GO" id="GO:0000055">
    <property type="term" value="P:ribosomal large subunit export from nucleus"/>
    <property type="evidence" value="ECO:0007669"/>
    <property type="project" value="TreeGrafter"/>
</dbReference>
<dbReference type="InterPro" id="IPR027417">
    <property type="entry name" value="P-loop_NTPase"/>
</dbReference>
<dbReference type="Proteomes" id="UP000008068">
    <property type="component" value="Unassembled WGS sequence"/>
</dbReference>
<evidence type="ECO:0000259" key="4">
    <source>
        <dbReference type="Pfam" id="PF07728"/>
    </source>
</evidence>
<dbReference type="FunFam" id="3.40.50.300:FF:004195">
    <property type="entry name" value="Midasin"/>
    <property type="match status" value="1"/>
</dbReference>
<dbReference type="STRING" id="135651.G0PLD9"/>
<feature type="region of interest" description="Disordered" evidence="3">
    <location>
        <begin position="1"/>
        <end position="20"/>
    </location>
</feature>
<dbReference type="AlphaFoldDB" id="G0PLD9"/>
<keyword evidence="6" id="KW-1185">Reference proteome</keyword>
<keyword evidence="2" id="KW-0067">ATP-binding</keyword>
<evidence type="ECO:0000313" key="5">
    <source>
        <dbReference type="EMBL" id="EGT34585.1"/>
    </source>
</evidence>
<dbReference type="PROSITE" id="PS00675">
    <property type="entry name" value="SIGMA54_INTERACT_1"/>
    <property type="match status" value="1"/>
</dbReference>
<accession>G0PLD9</accession>
<dbReference type="GO" id="GO:0030687">
    <property type="term" value="C:preribosome, large subunit precursor"/>
    <property type="evidence" value="ECO:0007669"/>
    <property type="project" value="TreeGrafter"/>
</dbReference>
<protein>
    <recommendedName>
        <fullName evidence="4">ATPase dynein-related AAA domain-containing protein</fullName>
    </recommendedName>
</protein>
<dbReference type="InParanoid" id="G0PLD9"/>
<dbReference type="Pfam" id="PF07728">
    <property type="entry name" value="AAA_5"/>
    <property type="match status" value="2"/>
</dbReference>
<keyword evidence="1" id="KW-0547">Nucleotide-binding</keyword>
<dbReference type="GO" id="GO:0005524">
    <property type="term" value="F:ATP binding"/>
    <property type="evidence" value="ECO:0007669"/>
    <property type="project" value="UniProtKB-KW"/>
</dbReference>
<dbReference type="Gene3D" id="3.40.50.300">
    <property type="entry name" value="P-loop containing nucleotide triphosphate hydrolases"/>
    <property type="match status" value="2"/>
</dbReference>
<proteinExistence type="predicted"/>
<dbReference type="GO" id="GO:0000027">
    <property type="term" value="P:ribosomal large subunit assembly"/>
    <property type="evidence" value="ECO:0007669"/>
    <property type="project" value="TreeGrafter"/>
</dbReference>
<feature type="domain" description="ATPase dynein-related AAA" evidence="4">
    <location>
        <begin position="96"/>
        <end position="214"/>
    </location>
</feature>
<feature type="compositionally biased region" description="Basic residues" evidence="3">
    <location>
        <begin position="1"/>
        <end position="15"/>
    </location>
</feature>
<dbReference type="EMBL" id="GL381069">
    <property type="protein sequence ID" value="EGT34585.1"/>
    <property type="molecule type" value="Genomic_DNA"/>
</dbReference>
<name>G0PLD9_CAEBE</name>
<feature type="domain" description="ATPase dynein-related AAA" evidence="4">
    <location>
        <begin position="394"/>
        <end position="436"/>
    </location>
</feature>
<dbReference type="eggNOG" id="KOG1808">
    <property type="taxonomic scope" value="Eukaryota"/>
</dbReference>
<dbReference type="PANTHER" id="PTHR48103:SF2">
    <property type="entry name" value="MIDASIN"/>
    <property type="match status" value="1"/>
</dbReference>
<evidence type="ECO:0000256" key="2">
    <source>
        <dbReference type="ARBA" id="ARBA00022840"/>
    </source>
</evidence>
<dbReference type="PANTHER" id="PTHR48103">
    <property type="entry name" value="MIDASIN-RELATED"/>
    <property type="match status" value="1"/>
</dbReference>
<gene>
    <name evidence="5" type="ORF">CAEBREN_29805</name>
</gene>
<evidence type="ECO:0000256" key="1">
    <source>
        <dbReference type="ARBA" id="ARBA00022741"/>
    </source>
</evidence>
<dbReference type="InterPro" id="IPR011704">
    <property type="entry name" value="ATPase_dyneun-rel_AAA"/>
</dbReference>
<organism evidence="6">
    <name type="scientific">Caenorhabditis brenneri</name>
    <name type="common">Nematode worm</name>
    <dbReference type="NCBI Taxonomy" id="135651"/>
    <lineage>
        <taxon>Eukaryota</taxon>
        <taxon>Metazoa</taxon>
        <taxon>Ecdysozoa</taxon>
        <taxon>Nematoda</taxon>
        <taxon>Chromadorea</taxon>
        <taxon>Rhabditida</taxon>
        <taxon>Rhabditina</taxon>
        <taxon>Rhabditomorpha</taxon>
        <taxon>Rhabditoidea</taxon>
        <taxon>Rhabditidae</taxon>
        <taxon>Peloderinae</taxon>
        <taxon>Caenorhabditis</taxon>
    </lineage>
</organism>
<dbReference type="OrthoDB" id="422220at2759"/>
<dbReference type="GO" id="GO:0016887">
    <property type="term" value="F:ATP hydrolysis activity"/>
    <property type="evidence" value="ECO:0007669"/>
    <property type="project" value="InterPro"/>
</dbReference>
<evidence type="ECO:0000256" key="3">
    <source>
        <dbReference type="SAM" id="MobiDB-lite"/>
    </source>
</evidence>
<sequence length="437" mass="48281">MGNKNKEKKKARKRQLSNSKTNEDLEVIEVSLQKKRLLDENFTIVKTGTDLEEKGAKMFSPSENCEYFSDKLNILPTRELLGNQLVAAVRNHHFAIIEGPLGCGKTFLARYVADTLNLPLYVMQMGDQIDSKTLFGSYHCTEVAGQFIWKQSSFAEWLQAPGIVLLEDIDAANADVISKIVDIANQRQTDASNTDKNSHFHKDVRIIATMSGKGKKAAVLDGVPVRIRVGQLTDDELKRLASKAFPRISHLSKTLISTFRKVENLPGTGNSRQLTSTDFLRGCARLALLPDISANVESFAELIDVWCLADPKNRSTQLCNIIASSLNVNPDRVHTHLSVRQPEVKYDEQTVSVGRASLPRKMSMIKTGRHRLGHTRDVVQLMERIVVCVSHSEPLLLVGETGVGKTSVVQAVADLIGVTLDVVNVSPTSDSDELIQG</sequence>
<dbReference type="SUPFAM" id="SSF52540">
    <property type="entry name" value="P-loop containing nucleoside triphosphate hydrolases"/>
    <property type="match status" value="2"/>
</dbReference>
<reference evidence="6" key="1">
    <citation type="submission" date="2011-07" db="EMBL/GenBank/DDBJ databases">
        <authorList>
            <consortium name="Caenorhabditis brenneri Sequencing and Analysis Consortium"/>
            <person name="Wilson R.K."/>
        </authorList>
    </citation>
    <scope>NUCLEOTIDE SEQUENCE [LARGE SCALE GENOMIC DNA]</scope>
    <source>
        <strain evidence="6">PB2801</strain>
    </source>
</reference>